<keyword evidence="1" id="KW-0812">Transmembrane</keyword>
<keyword evidence="1" id="KW-1133">Transmembrane helix</keyword>
<name>A0A6C2YW50_9BACT</name>
<keyword evidence="1" id="KW-0472">Membrane</keyword>
<organism evidence="2">
    <name type="scientific">Tuwongella immobilis</name>
    <dbReference type="NCBI Taxonomy" id="692036"/>
    <lineage>
        <taxon>Bacteria</taxon>
        <taxon>Pseudomonadati</taxon>
        <taxon>Planctomycetota</taxon>
        <taxon>Planctomycetia</taxon>
        <taxon>Gemmatales</taxon>
        <taxon>Gemmataceae</taxon>
        <taxon>Tuwongella</taxon>
    </lineage>
</organism>
<accession>A0A6C2YW50</accession>
<dbReference type="AlphaFoldDB" id="A0A6C2YW50"/>
<feature type="transmembrane region" description="Helical" evidence="1">
    <location>
        <begin position="529"/>
        <end position="548"/>
    </location>
</feature>
<evidence type="ECO:0000313" key="3">
    <source>
        <dbReference type="Proteomes" id="UP000464378"/>
    </source>
</evidence>
<dbReference type="Proteomes" id="UP000464378">
    <property type="component" value="Chromosome"/>
</dbReference>
<dbReference type="InParanoid" id="A0A6C2YW50"/>
<gene>
    <name evidence="2" type="ORF">GMBLW1_41010</name>
</gene>
<keyword evidence="3" id="KW-1185">Reference proteome</keyword>
<feature type="transmembrane region" description="Helical" evidence="1">
    <location>
        <begin position="171"/>
        <end position="190"/>
    </location>
</feature>
<dbReference type="RefSeq" id="WP_162660091.1">
    <property type="nucleotide sequence ID" value="NZ_LR593887.1"/>
</dbReference>
<dbReference type="PANTHER" id="PTHR43471:SF10">
    <property type="entry name" value="SLL1107 PROTEIN"/>
    <property type="match status" value="1"/>
</dbReference>
<protein>
    <recommendedName>
        <fullName evidence="4">ABC transporter permease</fullName>
    </recommendedName>
</protein>
<reference evidence="2" key="1">
    <citation type="submission" date="2019-04" db="EMBL/GenBank/DDBJ databases">
        <authorList>
            <consortium name="Science for Life Laboratories"/>
        </authorList>
    </citation>
    <scope>NUCLEOTIDE SEQUENCE</scope>
    <source>
        <strain evidence="2">MBLW1</strain>
    </source>
</reference>
<feature type="transmembrane region" description="Helical" evidence="1">
    <location>
        <begin position="205"/>
        <end position="227"/>
    </location>
</feature>
<dbReference type="EMBL" id="LR586016">
    <property type="protein sequence ID" value="VIP05092.1"/>
    <property type="molecule type" value="Genomic_DNA"/>
</dbReference>
<evidence type="ECO:0000256" key="1">
    <source>
        <dbReference type="SAM" id="Phobius"/>
    </source>
</evidence>
<dbReference type="KEGG" id="tim:GMBLW1_41010"/>
<evidence type="ECO:0000313" key="2">
    <source>
        <dbReference type="EMBL" id="VIP05092.1"/>
    </source>
</evidence>
<feature type="transmembrane region" description="Helical" evidence="1">
    <location>
        <begin position="126"/>
        <end position="144"/>
    </location>
</feature>
<evidence type="ECO:0008006" key="4">
    <source>
        <dbReference type="Google" id="ProtNLM"/>
    </source>
</evidence>
<feature type="transmembrane region" description="Helical" evidence="1">
    <location>
        <begin position="248"/>
        <end position="274"/>
    </location>
</feature>
<feature type="transmembrane region" description="Helical" evidence="1">
    <location>
        <begin position="627"/>
        <end position="650"/>
    </location>
</feature>
<feature type="transmembrane region" description="Helical" evidence="1">
    <location>
        <begin position="36"/>
        <end position="56"/>
    </location>
</feature>
<proteinExistence type="predicted"/>
<feature type="transmembrane region" description="Helical" evidence="1">
    <location>
        <begin position="501"/>
        <end position="522"/>
    </location>
</feature>
<dbReference type="PANTHER" id="PTHR43471">
    <property type="entry name" value="ABC TRANSPORTER PERMEASE"/>
    <property type="match status" value="1"/>
</dbReference>
<sequence length="658" mass="73848">MLGSMTLLGILVQERSPIGYKDLAGQVQTFLQDAGGFAAVGLVLWIVASLFASSPIDPTEPSRKRVSSLMYAMVGLALLLYLSAGVNMFLESVRASSDESVRLELQQREIIAAQNPSMFRGDTTSILLMVAGIFALIGLCDPFVRDLTKLSMRRIWALATIAFKEAYRRRIVWVFCVFLLIFLFPPKWFFNIKAEDELKTNVSAIYWSMTPLLLLTAGLLAAFSIPTDVRSQTIHTIVTKPVQRFEIVLGRFLGFSMLMSVVLFTLTGFSLLLIQTSNVDEAAAEESQKARQPLYGLISFQGNNKDANWYGESVGREWEYRRYIAGGPTSSQRAVWNFMSLPSDLIAGRAAVPLEFAFDIFRTTKGEENRGVLTSLQIVTWQWDNVAKQKEYEQAARDAGVYQQNVDPSDSRWAKVNELARKYGIFEFRNKQVVDYHTQAIQVPTGLFENALDGTPPSNPNAPPQPLVRVLVKCESPTQFLGMAPYDLYFLEGEGSFTLNFFKGAVGLWCRLLIIIGIAVAVSTYLNGIISLLVSVFLILAGFFQDFIADLARGTNYGGGPLESFNRLVRGDNITIELDRTPAIQFAQGVDEGFRWLVRRLLNIIPDIERFNWTPYVAEGFNISGEFLIMNVLFLVAYLLPWAILSYYLMRSREIATW</sequence>
<feature type="transmembrane region" description="Helical" evidence="1">
    <location>
        <begin position="68"/>
        <end position="90"/>
    </location>
</feature>
<dbReference type="EMBL" id="LR593887">
    <property type="protein sequence ID" value="VTS07540.1"/>
    <property type="molecule type" value="Genomic_DNA"/>
</dbReference>